<organism evidence="1">
    <name type="scientific">marine sediment metagenome</name>
    <dbReference type="NCBI Taxonomy" id="412755"/>
    <lineage>
        <taxon>unclassified sequences</taxon>
        <taxon>metagenomes</taxon>
        <taxon>ecological metagenomes</taxon>
    </lineage>
</organism>
<gene>
    <name evidence="1" type="ORF">S01H4_27696</name>
</gene>
<proteinExistence type="predicted"/>
<dbReference type="EMBL" id="BART01013593">
    <property type="protein sequence ID" value="GAG78869.1"/>
    <property type="molecule type" value="Genomic_DNA"/>
</dbReference>
<sequence>MIDINCPLCGEKGNESKSISNHFKLEHPWFYKIIQKRQYYIDVWGFDPLTNVTQVKKSQHEVYYHERYNSKYKFEESYELNNDPILKDVGVKILARTYVGANGVFNKIVFTHDQREHLVNCNLYSIIKRPISLFESLGNSVLPIAVISLEDIAAQNPILPSDEFVYLKSYIAGIAELGLENILSANMEFKKGEIQLYPFTFQENLRTEIAIAIL</sequence>
<reference evidence="1" key="1">
    <citation type="journal article" date="2014" name="Front. Microbiol.">
        <title>High frequency of phylogenetically diverse reductive dehalogenase-homologous genes in deep subseafloor sedimentary metagenomes.</title>
        <authorList>
            <person name="Kawai M."/>
            <person name="Futagami T."/>
            <person name="Toyoda A."/>
            <person name="Takaki Y."/>
            <person name="Nishi S."/>
            <person name="Hori S."/>
            <person name="Arai W."/>
            <person name="Tsubouchi T."/>
            <person name="Morono Y."/>
            <person name="Uchiyama I."/>
            <person name="Ito T."/>
            <person name="Fujiyama A."/>
            <person name="Inagaki F."/>
            <person name="Takami H."/>
        </authorList>
    </citation>
    <scope>NUCLEOTIDE SEQUENCE</scope>
    <source>
        <strain evidence="1">Expedition CK06-06</strain>
    </source>
</reference>
<name>X1AAR1_9ZZZZ</name>
<evidence type="ECO:0000313" key="1">
    <source>
        <dbReference type="EMBL" id="GAG78869.1"/>
    </source>
</evidence>
<comment type="caution">
    <text evidence="1">The sequence shown here is derived from an EMBL/GenBank/DDBJ whole genome shotgun (WGS) entry which is preliminary data.</text>
</comment>
<dbReference type="AlphaFoldDB" id="X1AAR1"/>
<feature type="non-terminal residue" evidence="1">
    <location>
        <position position="214"/>
    </location>
</feature>
<accession>X1AAR1</accession>
<protein>
    <submittedName>
        <fullName evidence="1">Uncharacterized protein</fullName>
    </submittedName>
</protein>